<dbReference type="InterPro" id="IPR001251">
    <property type="entry name" value="CRAL-TRIO_dom"/>
</dbReference>
<reference evidence="3 4" key="1">
    <citation type="journal article" date="2011" name="Science">
        <title>The ecoresponsive genome of Daphnia pulex.</title>
        <authorList>
            <person name="Colbourne J.K."/>
            <person name="Pfrender M.E."/>
            <person name="Gilbert D."/>
            <person name="Thomas W.K."/>
            <person name="Tucker A."/>
            <person name="Oakley T.H."/>
            <person name="Tokishita S."/>
            <person name="Aerts A."/>
            <person name="Arnold G.J."/>
            <person name="Basu M.K."/>
            <person name="Bauer D.J."/>
            <person name="Caceres C.E."/>
            <person name="Carmel L."/>
            <person name="Casola C."/>
            <person name="Choi J.H."/>
            <person name="Detter J.C."/>
            <person name="Dong Q."/>
            <person name="Dusheyko S."/>
            <person name="Eads B.D."/>
            <person name="Frohlich T."/>
            <person name="Geiler-Samerotte K.A."/>
            <person name="Gerlach D."/>
            <person name="Hatcher P."/>
            <person name="Jogdeo S."/>
            <person name="Krijgsveld J."/>
            <person name="Kriventseva E.V."/>
            <person name="Kultz D."/>
            <person name="Laforsch C."/>
            <person name="Lindquist E."/>
            <person name="Lopez J."/>
            <person name="Manak J.R."/>
            <person name="Muller J."/>
            <person name="Pangilinan J."/>
            <person name="Patwardhan R.P."/>
            <person name="Pitluck S."/>
            <person name="Pritham E.J."/>
            <person name="Rechtsteiner A."/>
            <person name="Rho M."/>
            <person name="Rogozin I.B."/>
            <person name="Sakarya O."/>
            <person name="Salamov A."/>
            <person name="Schaack S."/>
            <person name="Shapiro H."/>
            <person name="Shiga Y."/>
            <person name="Skalitzky C."/>
            <person name="Smith Z."/>
            <person name="Souvorov A."/>
            <person name="Sung W."/>
            <person name="Tang Z."/>
            <person name="Tsuchiya D."/>
            <person name="Tu H."/>
            <person name="Vos H."/>
            <person name="Wang M."/>
            <person name="Wolf Y.I."/>
            <person name="Yamagata H."/>
            <person name="Yamada T."/>
            <person name="Ye Y."/>
            <person name="Shaw J.R."/>
            <person name="Andrews J."/>
            <person name="Crease T.J."/>
            <person name="Tang H."/>
            <person name="Lucas S.M."/>
            <person name="Robertson H.M."/>
            <person name="Bork P."/>
            <person name="Koonin E.V."/>
            <person name="Zdobnov E.M."/>
            <person name="Grigoriev I.V."/>
            <person name="Lynch M."/>
            <person name="Boore J.L."/>
        </authorList>
    </citation>
    <scope>NUCLEOTIDE SEQUENCE [LARGE SCALE GENOMIC DNA]</scope>
</reference>
<dbReference type="Gene3D" id="2.60.120.680">
    <property type="entry name" value="GOLD domain"/>
    <property type="match status" value="1"/>
</dbReference>
<protein>
    <recommendedName>
        <fullName evidence="5">CRAL-TRIO domain-containing protein</fullName>
    </recommendedName>
</protein>
<dbReference type="SMART" id="SM01100">
    <property type="entry name" value="CRAL_TRIO_N"/>
    <property type="match status" value="1"/>
</dbReference>
<dbReference type="PANTHER" id="PTHR23324:SF83">
    <property type="entry name" value="SEC14-LIKE PROTEIN 2"/>
    <property type="match status" value="1"/>
</dbReference>
<evidence type="ECO:0000313" key="4">
    <source>
        <dbReference type="Proteomes" id="UP000000305"/>
    </source>
</evidence>
<name>E9G4X4_DAPPU</name>
<dbReference type="eggNOG" id="KOG1471">
    <property type="taxonomic scope" value="Eukaryota"/>
</dbReference>
<dbReference type="OMA" id="FQYYPQY"/>
<evidence type="ECO:0000259" key="2">
    <source>
        <dbReference type="PROSITE" id="PS50866"/>
    </source>
</evidence>
<dbReference type="PROSITE" id="PS50866">
    <property type="entry name" value="GOLD"/>
    <property type="match status" value="1"/>
</dbReference>
<gene>
    <name evidence="3" type="ORF">DAPPUDRAFT_314194</name>
</gene>
<dbReference type="Proteomes" id="UP000000305">
    <property type="component" value="Unassembled WGS sequence"/>
</dbReference>
<dbReference type="SUPFAM" id="SSF52087">
    <property type="entry name" value="CRAL/TRIO domain"/>
    <property type="match status" value="1"/>
</dbReference>
<keyword evidence="4" id="KW-1185">Reference proteome</keyword>
<dbReference type="SMART" id="SM00516">
    <property type="entry name" value="SEC14"/>
    <property type="match status" value="1"/>
</dbReference>
<dbReference type="InterPro" id="IPR011074">
    <property type="entry name" value="CRAL/TRIO_N_dom"/>
</dbReference>
<dbReference type="PROSITE" id="PS50191">
    <property type="entry name" value="CRAL_TRIO"/>
    <property type="match status" value="1"/>
</dbReference>
<accession>E9G4X4</accession>
<proteinExistence type="predicted"/>
<evidence type="ECO:0000259" key="1">
    <source>
        <dbReference type="PROSITE" id="PS50191"/>
    </source>
</evidence>
<dbReference type="InterPro" id="IPR036273">
    <property type="entry name" value="CRAL/TRIO_N_dom_sf"/>
</dbReference>
<dbReference type="Gene3D" id="3.40.525.10">
    <property type="entry name" value="CRAL-TRIO lipid binding domain"/>
    <property type="match status" value="1"/>
</dbReference>
<dbReference type="EMBL" id="GL732532">
    <property type="protein sequence ID" value="EFX85376.1"/>
    <property type="molecule type" value="Genomic_DNA"/>
</dbReference>
<evidence type="ECO:0000313" key="3">
    <source>
        <dbReference type="EMBL" id="EFX85376.1"/>
    </source>
</evidence>
<dbReference type="InterPro" id="IPR036865">
    <property type="entry name" value="CRAL-TRIO_dom_sf"/>
</dbReference>
<dbReference type="GO" id="GO:0005737">
    <property type="term" value="C:cytoplasm"/>
    <property type="evidence" value="ECO:0000318"/>
    <property type="project" value="GO_Central"/>
</dbReference>
<dbReference type="OrthoDB" id="1434354at2759"/>
<dbReference type="PANTHER" id="PTHR23324">
    <property type="entry name" value="SEC14 RELATED PROTEIN"/>
    <property type="match status" value="1"/>
</dbReference>
<organism evidence="3 4">
    <name type="scientific">Daphnia pulex</name>
    <name type="common">Water flea</name>
    <dbReference type="NCBI Taxonomy" id="6669"/>
    <lineage>
        <taxon>Eukaryota</taxon>
        <taxon>Metazoa</taxon>
        <taxon>Ecdysozoa</taxon>
        <taxon>Arthropoda</taxon>
        <taxon>Crustacea</taxon>
        <taxon>Branchiopoda</taxon>
        <taxon>Diplostraca</taxon>
        <taxon>Cladocera</taxon>
        <taxon>Anomopoda</taxon>
        <taxon>Daphniidae</taxon>
        <taxon>Daphnia</taxon>
    </lineage>
</organism>
<evidence type="ECO:0008006" key="5">
    <source>
        <dbReference type="Google" id="ProtNLM"/>
    </source>
</evidence>
<dbReference type="SUPFAM" id="SSF46938">
    <property type="entry name" value="CRAL/TRIO N-terminal domain"/>
    <property type="match status" value="1"/>
</dbReference>
<feature type="domain" description="GOLD" evidence="2">
    <location>
        <begin position="266"/>
        <end position="380"/>
    </location>
</feature>
<dbReference type="InterPro" id="IPR036598">
    <property type="entry name" value="GOLD_dom_sf"/>
</dbReference>
<dbReference type="PhylomeDB" id="E9G4X4"/>
<dbReference type="SUPFAM" id="SSF101576">
    <property type="entry name" value="Supernatant protein factor (SPF), C-terminal domain"/>
    <property type="match status" value="1"/>
</dbReference>
<dbReference type="CDD" id="cd00170">
    <property type="entry name" value="SEC14"/>
    <property type="match status" value="1"/>
</dbReference>
<dbReference type="HOGENOM" id="CLU_014001_2_1_1"/>
<feature type="domain" description="CRAL-TRIO" evidence="1">
    <location>
        <begin position="73"/>
        <end position="250"/>
    </location>
</feature>
<dbReference type="InterPro" id="IPR051064">
    <property type="entry name" value="SEC14/CRAL-TRIO_domain"/>
</dbReference>
<dbReference type="InterPro" id="IPR009038">
    <property type="entry name" value="GOLD_dom"/>
</dbReference>
<dbReference type="AlphaFoldDB" id="E9G4X4"/>
<dbReference type="Pfam" id="PF00650">
    <property type="entry name" value="CRAL_TRIO"/>
    <property type="match status" value="1"/>
</dbReference>
<sequence length="388" mass="44883">MLVSQMSEAQKETFDQFKDKVKDCNLIDPSDDYILKWLVARNFDLDQAEKMLRRSVEWRKANRIDGIVEQWEPPMALVKYYPMGIIGADKFSCPLWIVSFGKGDWRGILQSVSKRDYLRYISYMAEKSFAQMRKNSLQTENPVTYQTFIIDMEGLSMRQMAYKPFRDVGFEGIQISEANYPESLRRVFIVNAPKVFTFVFNMVKPFLHPVTLDKISVFGFDKSEWSAALLKEIDADQLPVHFGGTMTDSKGDPKCSSLISLGGEVPQSYYMEATKPTPNKNMTSLSIPSGSKKKLEFKVIQSNSILKWEFMTEDGDIGFGVHYVERNGDKFDLVNNERVESHLMMEEGELLCTRPVLYIVEFDNSFSYLRSKKLWYRIVVDLPISNYH</sequence>
<dbReference type="FunCoup" id="E9G4X4">
    <property type="interactions" value="195"/>
</dbReference>
<dbReference type="KEGG" id="dpx:DAPPUDRAFT_314194"/>
<dbReference type="InParanoid" id="E9G4X4"/>
<dbReference type="PRINTS" id="PR00180">
    <property type="entry name" value="CRETINALDHBP"/>
</dbReference>